<name>A0A3G9K5C4_MICVR</name>
<dbReference type="NCBIfam" id="NF033738">
    <property type="entry name" value="microvirid_RiPP"/>
    <property type="match status" value="1"/>
</dbReference>
<evidence type="ECO:0000313" key="2">
    <source>
        <dbReference type="EMBL" id="BBH40640.1"/>
    </source>
</evidence>
<evidence type="ECO:0000313" key="3">
    <source>
        <dbReference type="Proteomes" id="UP000278152"/>
    </source>
</evidence>
<evidence type="ECO:0008006" key="4">
    <source>
        <dbReference type="Google" id="ProtNLM"/>
    </source>
</evidence>
<proteinExistence type="predicted"/>
<gene>
    <name evidence="2" type="ORF">myaer102_32130</name>
</gene>
<dbReference type="Pfam" id="PF12559">
    <property type="entry name" value="Inhibitor_I10"/>
    <property type="match status" value="1"/>
</dbReference>
<evidence type="ECO:0000256" key="1">
    <source>
        <dbReference type="SAM" id="MobiDB-lite"/>
    </source>
</evidence>
<feature type="region of interest" description="Disordered" evidence="1">
    <location>
        <begin position="22"/>
        <end position="54"/>
    </location>
</feature>
<organism evidence="2 3">
    <name type="scientific">Microcystis viridis NIES-102</name>
    <dbReference type="NCBI Taxonomy" id="213615"/>
    <lineage>
        <taxon>Bacteria</taxon>
        <taxon>Bacillati</taxon>
        <taxon>Cyanobacteriota</taxon>
        <taxon>Cyanophyceae</taxon>
        <taxon>Oscillatoriophycideae</taxon>
        <taxon>Chroococcales</taxon>
        <taxon>Microcystaceae</taxon>
        <taxon>Microcystis</taxon>
    </lineage>
</organism>
<accession>A0A3G9K5C4</accession>
<dbReference type="KEGG" id="mvz:myaer102_32130"/>
<dbReference type="EMBL" id="AP019314">
    <property type="protein sequence ID" value="BBH40640.1"/>
    <property type="molecule type" value="Genomic_DNA"/>
</dbReference>
<reference evidence="2 3" key="1">
    <citation type="submission" date="2018-11" db="EMBL/GenBank/DDBJ databases">
        <title>Complete genome sequence of Microcystis aeruginosa NIES-102.</title>
        <authorList>
            <person name="Yamaguchi H."/>
            <person name="Suzuki S."/>
            <person name="Kawachi M."/>
        </authorList>
    </citation>
    <scope>NUCLEOTIDE SEQUENCE [LARGE SCALE GENOMIC DNA]</scope>
    <source>
        <strain evidence="2 3">NIES-102</strain>
    </source>
</reference>
<dbReference type="AlphaFoldDB" id="A0A3G9K5C4"/>
<sequence length="54" mass="6274">MTMNYPNSEQSKAIPFFARFLSVDQDEDPTPDSPPDSEPAPVWTWKWPSDWEDS</sequence>
<dbReference type="Proteomes" id="UP000278152">
    <property type="component" value="Chromosome"/>
</dbReference>
<protein>
    <recommendedName>
        <fullName evidence="4">Serine endopeptidase inhibitor</fullName>
    </recommendedName>
</protein>
<dbReference type="InterPro" id="IPR022217">
    <property type="entry name" value="Prot_inh_I10_marinostatin"/>
</dbReference>